<dbReference type="RefSeq" id="WP_284937167.1">
    <property type="nucleotide sequence ID" value="NZ_JANURM010000003.1"/>
</dbReference>
<keyword evidence="1" id="KW-0812">Transmembrane</keyword>
<keyword evidence="1" id="KW-1133">Transmembrane helix</keyword>
<keyword evidence="3" id="KW-1185">Reference proteome</keyword>
<proteinExistence type="predicted"/>
<evidence type="ECO:0000313" key="3">
    <source>
        <dbReference type="Proteomes" id="UP001173801"/>
    </source>
</evidence>
<sequence length="50" mass="6355">MAFIILFFNGLYFLRLYLIRQKVRKIFKKRDKFKQNYSKQIITKIRLKQR</sequence>
<accession>A0ABT7HNK3</accession>
<reference evidence="2" key="1">
    <citation type="submission" date="2022-08" db="EMBL/GenBank/DDBJ databases">
        <authorList>
            <person name="Wang H."/>
        </authorList>
    </citation>
    <scope>NUCLEOTIDE SEQUENCE</scope>
    <source>
        <strain evidence="2">PS10</strain>
    </source>
</reference>
<evidence type="ECO:0000256" key="1">
    <source>
        <dbReference type="SAM" id="Phobius"/>
    </source>
</evidence>
<protein>
    <submittedName>
        <fullName evidence="2">Uncharacterized protein</fullName>
    </submittedName>
</protein>
<comment type="caution">
    <text evidence="2">The sequence shown here is derived from an EMBL/GenBank/DDBJ whole genome shotgun (WGS) entry which is preliminary data.</text>
</comment>
<evidence type="ECO:0000313" key="2">
    <source>
        <dbReference type="EMBL" id="MDL0088512.1"/>
    </source>
</evidence>
<organism evidence="2 3">
    <name type="scientific">Campylobacter gastrosuis</name>
    <dbReference type="NCBI Taxonomy" id="2974576"/>
    <lineage>
        <taxon>Bacteria</taxon>
        <taxon>Pseudomonadati</taxon>
        <taxon>Campylobacterota</taxon>
        <taxon>Epsilonproteobacteria</taxon>
        <taxon>Campylobacterales</taxon>
        <taxon>Campylobacteraceae</taxon>
        <taxon>Campylobacter</taxon>
    </lineage>
</organism>
<name>A0ABT7HNK3_9BACT</name>
<gene>
    <name evidence="2" type="ORF">NYG85_03860</name>
</gene>
<keyword evidence="1" id="KW-0472">Membrane</keyword>
<dbReference type="EMBL" id="JANURM010000003">
    <property type="protein sequence ID" value="MDL0088512.1"/>
    <property type="molecule type" value="Genomic_DNA"/>
</dbReference>
<feature type="transmembrane region" description="Helical" evidence="1">
    <location>
        <begin position="6"/>
        <end position="23"/>
    </location>
</feature>
<dbReference type="Proteomes" id="UP001173801">
    <property type="component" value="Unassembled WGS sequence"/>
</dbReference>
<reference evidence="2" key="2">
    <citation type="journal article" date="2023" name="Microorganisms">
        <title>Isolation and Genomic Characteristics of Cat-Borne Campylobacter felis sp. nov. and Sheep-Borne Campylobacter ovis sp. nov.</title>
        <authorList>
            <person name="Wang H."/>
            <person name="Li Y."/>
            <person name="Gu Y."/>
            <person name="Zhou G."/>
            <person name="Chen X."/>
            <person name="Zhang X."/>
            <person name="Shao Z."/>
            <person name="Zhang J."/>
            <person name="Zhang M."/>
        </authorList>
    </citation>
    <scope>NUCLEOTIDE SEQUENCE</scope>
    <source>
        <strain evidence="2">PS10</strain>
    </source>
</reference>